<keyword evidence="2" id="KW-1185">Reference proteome</keyword>
<gene>
    <name evidence="1" type="ORF">NBG84_27360</name>
</gene>
<name>A0ABT0UWE2_9ACTN</name>
<proteinExistence type="predicted"/>
<evidence type="ECO:0000313" key="1">
    <source>
        <dbReference type="EMBL" id="MCM2391960.1"/>
    </source>
</evidence>
<comment type="caution">
    <text evidence="1">The sequence shown here is derived from an EMBL/GenBank/DDBJ whole genome shotgun (WGS) entry which is preliminary data.</text>
</comment>
<feature type="non-terminal residue" evidence="1">
    <location>
        <position position="1"/>
    </location>
</feature>
<dbReference type="Proteomes" id="UP001431429">
    <property type="component" value="Unassembled WGS sequence"/>
</dbReference>
<sequence>TRLAVCPVCADGIGTHRQPPLTGAYLCRFRTGTEGGEANRCTGSPRRSGACASKAAVIVIVTVIGLGEMGSLEEWLAAGVATCTAPGQTQRPRTTT</sequence>
<reference evidence="1" key="1">
    <citation type="submission" date="2022-06" db="EMBL/GenBank/DDBJ databases">
        <title>Genome public.</title>
        <authorList>
            <person name="Sun Q."/>
        </authorList>
    </citation>
    <scope>NUCLEOTIDE SEQUENCE</scope>
    <source>
        <strain evidence="1">CWNU-1</strain>
    </source>
</reference>
<evidence type="ECO:0008006" key="3">
    <source>
        <dbReference type="Google" id="ProtNLM"/>
    </source>
</evidence>
<accession>A0ABT0UWE2</accession>
<protein>
    <recommendedName>
        <fullName evidence="3">Transposase</fullName>
    </recommendedName>
</protein>
<dbReference type="RefSeq" id="WP_250922286.1">
    <property type="nucleotide sequence ID" value="NZ_JAMQAW010000036.1"/>
</dbReference>
<evidence type="ECO:0000313" key="2">
    <source>
        <dbReference type="Proteomes" id="UP001431429"/>
    </source>
</evidence>
<dbReference type="EMBL" id="JAMQAW010000036">
    <property type="protein sequence ID" value="MCM2391960.1"/>
    <property type="molecule type" value="Genomic_DNA"/>
</dbReference>
<organism evidence="1 2">
    <name type="scientific">Streptomyces albipurpureus</name>
    <dbReference type="NCBI Taxonomy" id="2897419"/>
    <lineage>
        <taxon>Bacteria</taxon>
        <taxon>Bacillati</taxon>
        <taxon>Actinomycetota</taxon>
        <taxon>Actinomycetes</taxon>
        <taxon>Kitasatosporales</taxon>
        <taxon>Streptomycetaceae</taxon>
        <taxon>Streptomyces</taxon>
    </lineage>
</organism>